<sequence length="286" mass="32003">MVVHDDGVDYAANASAGGSYARGNCHRQEVRTGNRVLRIFAARVDDYVIRKFRRNLIGVGDCRNRKPYAYLGGARRQGTRNQARGGVRFGGNLRVTRNIENRAAADLGFRYVKEEHAGNRARNGGFAARAAADRARDGLGVIVIGREEVEKVDRVEHGIRADVDRNFITVARRRAFLDIDNALLDVRIRYTRGVGQQQAQIERGLIVREVHALFGGAEQERRGLDLHVFADQRLNGVPCKYQRERCANADARALGNAQPARAYREFALIFRGKLDLTVQRGEFCAV</sequence>
<protein>
    <submittedName>
        <fullName evidence="1">Uncharacterized protein</fullName>
    </submittedName>
</protein>
<evidence type="ECO:0000313" key="1">
    <source>
        <dbReference type="EMBL" id="MPM58533.1"/>
    </source>
</evidence>
<reference evidence="1" key="1">
    <citation type="submission" date="2019-08" db="EMBL/GenBank/DDBJ databases">
        <authorList>
            <person name="Kucharzyk K."/>
            <person name="Murdoch R.W."/>
            <person name="Higgins S."/>
            <person name="Loffler F."/>
        </authorList>
    </citation>
    <scope>NUCLEOTIDE SEQUENCE</scope>
</reference>
<organism evidence="1">
    <name type="scientific">bioreactor metagenome</name>
    <dbReference type="NCBI Taxonomy" id="1076179"/>
    <lineage>
        <taxon>unclassified sequences</taxon>
        <taxon>metagenomes</taxon>
        <taxon>ecological metagenomes</taxon>
    </lineage>
</organism>
<proteinExistence type="predicted"/>
<accession>A0A645B5W7</accession>
<dbReference type="AlphaFoldDB" id="A0A645B5W7"/>
<dbReference type="EMBL" id="VSSQ01016814">
    <property type="protein sequence ID" value="MPM58533.1"/>
    <property type="molecule type" value="Genomic_DNA"/>
</dbReference>
<gene>
    <name evidence="1" type="ORF">SDC9_105364</name>
</gene>
<name>A0A645B5W7_9ZZZZ</name>
<comment type="caution">
    <text evidence="1">The sequence shown here is derived from an EMBL/GenBank/DDBJ whole genome shotgun (WGS) entry which is preliminary data.</text>
</comment>